<dbReference type="InterPro" id="IPR041577">
    <property type="entry name" value="RT_RNaseH_2"/>
</dbReference>
<dbReference type="GO" id="GO:0003824">
    <property type="term" value="F:catalytic activity"/>
    <property type="evidence" value="ECO:0007669"/>
    <property type="project" value="UniProtKB-KW"/>
</dbReference>
<keyword evidence="1" id="KW-0511">Multifunctional enzyme</keyword>
<dbReference type="EMBL" id="BGZK01000336">
    <property type="protein sequence ID" value="GBP37616.1"/>
    <property type="molecule type" value="Genomic_DNA"/>
</dbReference>
<evidence type="ECO:0000259" key="3">
    <source>
        <dbReference type="Pfam" id="PF17919"/>
    </source>
</evidence>
<protein>
    <recommendedName>
        <fullName evidence="3">Reverse transcriptase/retrotransposon-derived protein RNase H-like domain-containing protein</fullName>
    </recommendedName>
</protein>
<dbReference type="PANTHER" id="PTHR37984">
    <property type="entry name" value="PROTEIN CBG26694"/>
    <property type="match status" value="1"/>
</dbReference>
<dbReference type="Proteomes" id="UP000299102">
    <property type="component" value="Unassembled WGS sequence"/>
</dbReference>
<dbReference type="PANTHER" id="PTHR37984:SF5">
    <property type="entry name" value="PROTEIN NYNRIN-LIKE"/>
    <property type="match status" value="1"/>
</dbReference>
<organism evidence="4 5">
    <name type="scientific">Eumeta variegata</name>
    <name type="common">Bagworm moth</name>
    <name type="synonym">Eumeta japonica</name>
    <dbReference type="NCBI Taxonomy" id="151549"/>
    <lineage>
        <taxon>Eukaryota</taxon>
        <taxon>Metazoa</taxon>
        <taxon>Ecdysozoa</taxon>
        <taxon>Arthropoda</taxon>
        <taxon>Hexapoda</taxon>
        <taxon>Insecta</taxon>
        <taxon>Pterygota</taxon>
        <taxon>Neoptera</taxon>
        <taxon>Endopterygota</taxon>
        <taxon>Lepidoptera</taxon>
        <taxon>Glossata</taxon>
        <taxon>Ditrysia</taxon>
        <taxon>Tineoidea</taxon>
        <taxon>Psychidae</taxon>
        <taxon>Oiketicinae</taxon>
        <taxon>Eumeta</taxon>
    </lineage>
</organism>
<comment type="caution">
    <text evidence="4">The sequence shown here is derived from an EMBL/GenBank/DDBJ whole genome shotgun (WGS) entry which is preliminary data.</text>
</comment>
<feature type="compositionally biased region" description="Basic and acidic residues" evidence="2">
    <location>
        <begin position="525"/>
        <end position="539"/>
    </location>
</feature>
<dbReference type="InterPro" id="IPR050951">
    <property type="entry name" value="Retrovirus_Pol_polyprotein"/>
</dbReference>
<reference evidence="4 5" key="1">
    <citation type="journal article" date="2019" name="Commun. Biol.">
        <title>The bagworm genome reveals a unique fibroin gene that provides high tensile strength.</title>
        <authorList>
            <person name="Kono N."/>
            <person name="Nakamura H."/>
            <person name="Ohtoshi R."/>
            <person name="Tomita M."/>
            <person name="Numata K."/>
            <person name="Arakawa K."/>
        </authorList>
    </citation>
    <scope>NUCLEOTIDE SEQUENCE [LARGE SCALE GENOMIC DNA]</scope>
</reference>
<dbReference type="AlphaFoldDB" id="A0A4C1VFI5"/>
<keyword evidence="5" id="KW-1185">Reference proteome</keyword>
<evidence type="ECO:0000313" key="4">
    <source>
        <dbReference type="EMBL" id="GBP37616.1"/>
    </source>
</evidence>
<feature type="region of interest" description="Disordered" evidence="2">
    <location>
        <begin position="509"/>
        <end position="539"/>
    </location>
</feature>
<dbReference type="Pfam" id="PF17919">
    <property type="entry name" value="RT_RNaseH_2"/>
    <property type="match status" value="1"/>
</dbReference>
<dbReference type="OrthoDB" id="10058156at2759"/>
<evidence type="ECO:0000313" key="5">
    <source>
        <dbReference type="Proteomes" id="UP000299102"/>
    </source>
</evidence>
<gene>
    <name evidence="4" type="ORF">EVAR_34653_1</name>
</gene>
<feature type="domain" description="Reverse transcriptase/retrotransposon-derived protein RNase H-like" evidence="3">
    <location>
        <begin position="395"/>
        <end position="465"/>
    </location>
</feature>
<evidence type="ECO:0000256" key="2">
    <source>
        <dbReference type="SAM" id="MobiDB-lite"/>
    </source>
</evidence>
<evidence type="ECO:0000256" key="1">
    <source>
        <dbReference type="ARBA" id="ARBA00023268"/>
    </source>
</evidence>
<name>A0A4C1VFI5_EUMVA</name>
<feature type="region of interest" description="Disordered" evidence="2">
    <location>
        <begin position="176"/>
        <end position="201"/>
    </location>
</feature>
<sequence>MAFRIATGTVAHTGGIEGFAIDCRSRHNIPRNISRRFLLYKAMNFFPGRVLRRCRMQPEPVARSLTHRPCMRHSIGIIDPFLVDSQNWDRYVRRVKQFIALNDINDELQVATLFTLFEGSVIICYVTFLHLLTELAVEPVRALEASERHPSAAGASADGAVDDGLHGVSGGRAARAQAAGGRGSSGSSAPRAPCVRAGKSGHAPNECPYINFTCDLCDVKGHLRVNYIDVDVCRERSSAKLKLYIVENGGSPLVDRAWIKKLKLAIMDGHNVTESNPIASSLRNESTKVFAEGLGTLKTCIGLHLKYKKSVFVKARMLPLALRTRVERELKSLLREGVISKVERWWGVIHGARLVQCLLRKYKRRRLPGDDGDRDSCRHFGLPPSTFRKNAGWVWNDDCDIAFNKIKRELSSAPTLVHCGPALPLIAAVASSAYGLGAVPAQRAADGRELPVSCASRTLSGAEATMLNSIKKGCILFLVILNNTSSYDREYITTLCGNVSLIDLTTDVRSPAHRPPPVVSSPRSRRADEAKGETKRTAI</sequence>
<accession>A0A4C1VFI5</accession>
<proteinExistence type="predicted"/>
<dbReference type="InterPro" id="IPR043502">
    <property type="entry name" value="DNA/RNA_pol_sf"/>
</dbReference>
<dbReference type="GO" id="GO:0071897">
    <property type="term" value="P:DNA biosynthetic process"/>
    <property type="evidence" value="ECO:0007669"/>
    <property type="project" value="UniProtKB-ARBA"/>
</dbReference>
<feature type="compositionally biased region" description="Low complexity" evidence="2">
    <location>
        <begin position="176"/>
        <end position="192"/>
    </location>
</feature>
<dbReference type="SUPFAM" id="SSF56672">
    <property type="entry name" value="DNA/RNA polymerases"/>
    <property type="match status" value="1"/>
</dbReference>